<feature type="domain" description="LCCL" evidence="3">
    <location>
        <begin position="200"/>
        <end position="305"/>
    </location>
</feature>
<evidence type="ECO:0000256" key="1">
    <source>
        <dbReference type="SAM" id="MobiDB-lite"/>
    </source>
</evidence>
<gene>
    <name evidence="4" type="ORF">CTRI78_v011289</name>
</gene>
<dbReference type="EMBL" id="RYZW01000264">
    <property type="protein sequence ID" value="TDZ36461.1"/>
    <property type="molecule type" value="Genomic_DNA"/>
</dbReference>
<feature type="transmembrane region" description="Helical" evidence="2">
    <location>
        <begin position="333"/>
        <end position="354"/>
    </location>
</feature>
<keyword evidence="2" id="KW-1133">Transmembrane helix</keyword>
<proteinExistence type="predicted"/>
<evidence type="ECO:0000313" key="4">
    <source>
        <dbReference type="EMBL" id="TDZ36461.1"/>
    </source>
</evidence>
<dbReference type="PROSITE" id="PS50820">
    <property type="entry name" value="LCCL"/>
    <property type="match status" value="1"/>
</dbReference>
<keyword evidence="2" id="KW-0472">Membrane</keyword>
<feature type="transmembrane region" description="Helical" evidence="2">
    <location>
        <begin position="388"/>
        <end position="409"/>
    </location>
</feature>
<dbReference type="Gene3D" id="2.170.130.20">
    <property type="entry name" value="LCCL-like domain"/>
    <property type="match status" value="1"/>
</dbReference>
<evidence type="ECO:0000313" key="5">
    <source>
        <dbReference type="Proteomes" id="UP000295703"/>
    </source>
</evidence>
<sequence length="675" mass="72916">MGAAGDGSGQPPADRHHVPFTDDPGADALPATTKTNTTKTTTRRGRKSSLDEEAQLLDDNDDEAEMYELEARDSSDLDLDPDLDLDLDLDLASSGSSTPSILQQKFPATKKRHCLHGPQPPRRHVIRPVLPWVQDLPPRLLDRLAPTPLGKGVVVAVFLALWAAAFCVPLASSRAIKDAAGRDVLSLDCADALWAFKNACGLDGADCRPFSNSSLSFRCPANCMARKLLNPHAVGPREVVYTHLVVGGGGGGGGDDGVYRGDSTICAAAIHAGVVTDLGGGCGRLTRLGRHEGFNASSRNGVDSLPFDSYFPLAFNLSADASLRCGARDPRQLLLPTSLFFSSVFSLFTTSPAWQLSVSFVGIFAHVSFASDPPTTARHVASVLPDRISIFAGRLLPAAFCAAVMYRVAVRRTLGGLRAQVDKTLLWLGGFWFGALSNYTFGWMPIQRLTAHDIESQPGAKPALALILAVLAVVMAKQVYFFWLEGRLPRFLALYALFLVAIVAGLSIPGVDLRIHHYIMTFLLIPGTSIQTRSSLFYQGMVLGLFVNGVARWGFDSVLQTPDALREDGLFGSPVPEVAEPVVASGTLEPSIAFSWDLPPAAGGFDGISALVNDVERFRYYFADGDAGNQFIWLRKANMALPEYFRFAYMRDGVTLDYTKAGTWFANGTWTMPLQ</sequence>
<feature type="transmembrane region" description="Helical" evidence="2">
    <location>
        <begin position="153"/>
        <end position="172"/>
    </location>
</feature>
<reference evidence="4 5" key="1">
    <citation type="submission" date="2018-12" db="EMBL/GenBank/DDBJ databases">
        <title>Genome sequence and assembly of Colletotrichum trifolii.</title>
        <authorList>
            <person name="Gan P."/>
            <person name="Shirasu K."/>
        </authorList>
    </citation>
    <scope>NUCLEOTIDE SEQUENCE [LARGE SCALE GENOMIC DNA]</scope>
    <source>
        <strain evidence="4 5">543-2</strain>
    </source>
</reference>
<protein>
    <recommendedName>
        <fullName evidence="3">LCCL domain-containing protein</fullName>
    </recommendedName>
</protein>
<feature type="compositionally biased region" description="Acidic residues" evidence="1">
    <location>
        <begin position="51"/>
        <end position="60"/>
    </location>
</feature>
<dbReference type="PANTHER" id="PTHR31331:SF8">
    <property type="entry name" value="LCCL DOMAIN PROTEIN (AFU_ORTHOLOGUE AFUA_5G02970)"/>
    <property type="match status" value="1"/>
</dbReference>
<evidence type="ECO:0000256" key="2">
    <source>
        <dbReference type="SAM" id="Phobius"/>
    </source>
</evidence>
<keyword evidence="5" id="KW-1185">Reference proteome</keyword>
<dbReference type="PANTHER" id="PTHR31331">
    <property type="entry name" value="LCCL DOMAIN PROTEIN (AFU_ORTHOLOGUE AFUA_5G08630)"/>
    <property type="match status" value="1"/>
</dbReference>
<dbReference type="Pfam" id="PF03815">
    <property type="entry name" value="LCCL"/>
    <property type="match status" value="1"/>
</dbReference>
<dbReference type="SUPFAM" id="SSF69848">
    <property type="entry name" value="LCCL domain"/>
    <property type="match status" value="1"/>
</dbReference>
<feature type="transmembrane region" description="Helical" evidence="2">
    <location>
        <begin position="425"/>
        <end position="444"/>
    </location>
</feature>
<dbReference type="InterPro" id="IPR036609">
    <property type="entry name" value="LCCL_sf"/>
</dbReference>
<feature type="region of interest" description="Disordered" evidence="1">
    <location>
        <begin position="1"/>
        <end position="60"/>
    </location>
</feature>
<evidence type="ECO:0000259" key="3">
    <source>
        <dbReference type="PROSITE" id="PS50820"/>
    </source>
</evidence>
<name>A0A4R8QCK1_COLTR</name>
<feature type="transmembrane region" description="Helical" evidence="2">
    <location>
        <begin position="491"/>
        <end position="509"/>
    </location>
</feature>
<dbReference type="SMART" id="SM00603">
    <property type="entry name" value="LCCL"/>
    <property type="match status" value="1"/>
</dbReference>
<dbReference type="STRING" id="5466.A0A4R8QCK1"/>
<keyword evidence="2" id="KW-0812">Transmembrane</keyword>
<feature type="transmembrane region" description="Helical" evidence="2">
    <location>
        <begin position="464"/>
        <end position="484"/>
    </location>
</feature>
<dbReference type="AlphaFoldDB" id="A0A4R8QCK1"/>
<organism evidence="4 5">
    <name type="scientific">Colletotrichum trifolii</name>
    <dbReference type="NCBI Taxonomy" id="5466"/>
    <lineage>
        <taxon>Eukaryota</taxon>
        <taxon>Fungi</taxon>
        <taxon>Dikarya</taxon>
        <taxon>Ascomycota</taxon>
        <taxon>Pezizomycotina</taxon>
        <taxon>Sordariomycetes</taxon>
        <taxon>Hypocreomycetidae</taxon>
        <taxon>Glomerellales</taxon>
        <taxon>Glomerellaceae</taxon>
        <taxon>Colletotrichum</taxon>
        <taxon>Colletotrichum orbiculare species complex</taxon>
    </lineage>
</organism>
<accession>A0A4R8QCK1</accession>
<dbReference type="InterPro" id="IPR004043">
    <property type="entry name" value="LCCL"/>
</dbReference>
<dbReference type="Proteomes" id="UP000295703">
    <property type="component" value="Unassembled WGS sequence"/>
</dbReference>
<dbReference type="InterPro" id="IPR051957">
    <property type="entry name" value="CRISP-LCCL_domain"/>
</dbReference>
<comment type="caution">
    <text evidence="4">The sequence shown here is derived from an EMBL/GenBank/DDBJ whole genome shotgun (WGS) entry which is preliminary data.</text>
</comment>